<keyword evidence="7 19" id="KW-1003">Cell membrane</keyword>
<dbReference type="PANTHER" id="PTHR34148">
    <property type="entry name" value="ADENOSYLCOBINAMIDE-GDP RIBAZOLETRANSFERASE"/>
    <property type="match status" value="1"/>
</dbReference>
<dbReference type="KEGG" id="tom:BWR18_09475"/>
<comment type="cofactor">
    <cofactor evidence="1 19">
        <name>Mg(2+)</name>
        <dbReference type="ChEBI" id="CHEBI:18420"/>
    </cofactor>
</comment>
<comment type="function">
    <text evidence="14 19">Joins adenosylcobinamide-GDP and alpha-ribazole to generate adenosylcobalamin (Ado-cobalamin). Also synthesizes adenosylcobalamin 5'-phosphate from adenosylcobinamide-GDP and alpha-ribazole 5'-phosphate.</text>
</comment>
<feature type="transmembrane region" description="Helical" evidence="19">
    <location>
        <begin position="202"/>
        <end position="221"/>
    </location>
</feature>
<keyword evidence="12 19" id="KW-1133">Transmembrane helix</keyword>
<keyword evidence="21" id="KW-1185">Reference proteome</keyword>
<dbReference type="OrthoDB" id="9794626at2"/>
<evidence type="ECO:0000256" key="14">
    <source>
        <dbReference type="ARBA" id="ARBA00025228"/>
    </source>
</evidence>
<evidence type="ECO:0000256" key="7">
    <source>
        <dbReference type="ARBA" id="ARBA00022475"/>
    </source>
</evidence>
<keyword evidence="9 19" id="KW-0808">Transferase</keyword>
<evidence type="ECO:0000256" key="19">
    <source>
        <dbReference type="HAMAP-Rule" id="MF_00719"/>
    </source>
</evidence>
<evidence type="ECO:0000256" key="16">
    <source>
        <dbReference type="ARBA" id="ARBA00032853"/>
    </source>
</evidence>
<dbReference type="STRING" id="299262.BWR18_09475"/>
<evidence type="ECO:0000256" key="8">
    <source>
        <dbReference type="ARBA" id="ARBA00022573"/>
    </source>
</evidence>
<dbReference type="GO" id="GO:0051073">
    <property type="term" value="F:adenosylcobinamide-GDP ribazoletransferase activity"/>
    <property type="evidence" value="ECO:0007669"/>
    <property type="project" value="UniProtKB-UniRule"/>
</dbReference>
<dbReference type="Proteomes" id="UP000186336">
    <property type="component" value="Chromosome"/>
</dbReference>
<dbReference type="PANTHER" id="PTHR34148:SF1">
    <property type="entry name" value="ADENOSYLCOBINAMIDE-GDP RIBAZOLETRANSFERASE"/>
    <property type="match status" value="1"/>
</dbReference>
<dbReference type="GO" id="GO:0005886">
    <property type="term" value="C:plasma membrane"/>
    <property type="evidence" value="ECO:0007669"/>
    <property type="project" value="UniProtKB-SubCell"/>
</dbReference>
<dbReference type="EMBL" id="CP019312">
    <property type="protein sequence ID" value="APX11883.1"/>
    <property type="molecule type" value="Genomic_DNA"/>
</dbReference>
<feature type="transmembrane region" description="Helical" evidence="19">
    <location>
        <begin position="44"/>
        <end position="67"/>
    </location>
</feature>
<dbReference type="AlphaFoldDB" id="A0A1P8MV59"/>
<dbReference type="GO" id="GO:0009236">
    <property type="term" value="P:cobalamin biosynthetic process"/>
    <property type="evidence" value="ECO:0007669"/>
    <property type="project" value="UniProtKB-UniRule"/>
</dbReference>
<accession>A0A1P8MV59</accession>
<keyword evidence="8 19" id="KW-0169">Cobalamin biosynthesis</keyword>
<keyword evidence="10 19" id="KW-0812">Transmembrane</keyword>
<dbReference type="EC" id="2.7.8.26" evidence="5 19"/>
<evidence type="ECO:0000256" key="3">
    <source>
        <dbReference type="ARBA" id="ARBA00004663"/>
    </source>
</evidence>
<feature type="transmembrane region" description="Helical" evidence="19">
    <location>
        <begin position="120"/>
        <end position="138"/>
    </location>
</feature>
<evidence type="ECO:0000313" key="20">
    <source>
        <dbReference type="EMBL" id="APX11883.1"/>
    </source>
</evidence>
<feature type="transmembrane region" description="Helical" evidence="19">
    <location>
        <begin position="73"/>
        <end position="90"/>
    </location>
</feature>
<evidence type="ECO:0000256" key="2">
    <source>
        <dbReference type="ARBA" id="ARBA00004651"/>
    </source>
</evidence>
<evidence type="ECO:0000256" key="12">
    <source>
        <dbReference type="ARBA" id="ARBA00022989"/>
    </source>
</evidence>
<sequence length="253" mass="25754">MAQNETDTGPLARLWDVPAALVLLTRLPLPTLPDHAFAHGARAVWAYPLVGLVLGLILSAMSLALTWLGLPQMMVAGVLLGALLMLTGAMHEDGLADTADGLWGGQTRDRRLEIMKDSRIGAYGVLALIVVMGLRWLGLAEVDWTGIIAALMLSRAAMTPLMLALPHARSTGLSHSVGAPETGAVLGAVLIAVVGAGVLLGIAGLFAALIAGAVAVSVGLIAKAKIAGQTGDVLGATCALSEVAVLLALVAMA</sequence>
<evidence type="ECO:0000313" key="21">
    <source>
        <dbReference type="Proteomes" id="UP000186336"/>
    </source>
</evidence>
<evidence type="ECO:0000256" key="6">
    <source>
        <dbReference type="ARBA" id="ARBA00015850"/>
    </source>
</evidence>
<protein>
    <recommendedName>
        <fullName evidence="6 19">Adenosylcobinamide-GDP ribazoletransferase</fullName>
        <ecNumber evidence="5 19">2.7.8.26</ecNumber>
    </recommendedName>
    <alternativeName>
        <fullName evidence="16 19">Cobalamin synthase</fullName>
    </alternativeName>
    <alternativeName>
        <fullName evidence="15 19">Cobalamin-5'-phosphate synthase</fullName>
    </alternativeName>
</protein>
<dbReference type="InterPro" id="IPR003805">
    <property type="entry name" value="CobS"/>
</dbReference>
<dbReference type="RefSeq" id="WP_076627743.1">
    <property type="nucleotide sequence ID" value="NZ_CP019312.1"/>
</dbReference>
<evidence type="ECO:0000256" key="13">
    <source>
        <dbReference type="ARBA" id="ARBA00023136"/>
    </source>
</evidence>
<comment type="catalytic activity">
    <reaction evidence="17 19">
        <text>alpha-ribazole + adenosylcob(III)inamide-GDP = adenosylcob(III)alamin + GMP + H(+)</text>
        <dbReference type="Rhea" id="RHEA:16049"/>
        <dbReference type="ChEBI" id="CHEBI:10329"/>
        <dbReference type="ChEBI" id="CHEBI:15378"/>
        <dbReference type="ChEBI" id="CHEBI:18408"/>
        <dbReference type="ChEBI" id="CHEBI:58115"/>
        <dbReference type="ChEBI" id="CHEBI:60487"/>
        <dbReference type="EC" id="2.7.8.26"/>
    </reaction>
</comment>
<comment type="catalytic activity">
    <reaction evidence="18 19">
        <text>alpha-ribazole 5'-phosphate + adenosylcob(III)inamide-GDP = adenosylcob(III)alamin 5'-phosphate + GMP + H(+)</text>
        <dbReference type="Rhea" id="RHEA:23560"/>
        <dbReference type="ChEBI" id="CHEBI:15378"/>
        <dbReference type="ChEBI" id="CHEBI:57918"/>
        <dbReference type="ChEBI" id="CHEBI:58115"/>
        <dbReference type="ChEBI" id="CHEBI:60487"/>
        <dbReference type="ChEBI" id="CHEBI:60493"/>
        <dbReference type="EC" id="2.7.8.26"/>
    </reaction>
</comment>
<dbReference type="NCBIfam" id="TIGR00317">
    <property type="entry name" value="cobS"/>
    <property type="match status" value="1"/>
</dbReference>
<comment type="subcellular location">
    <subcellularLocation>
        <location evidence="2 19">Cell membrane</location>
        <topology evidence="2 19">Multi-pass membrane protein</topology>
    </subcellularLocation>
</comment>
<evidence type="ECO:0000256" key="11">
    <source>
        <dbReference type="ARBA" id="ARBA00022842"/>
    </source>
</evidence>
<dbReference type="GO" id="GO:0008818">
    <property type="term" value="F:cobalamin 5'-phosphate synthase activity"/>
    <property type="evidence" value="ECO:0007669"/>
    <property type="project" value="UniProtKB-UniRule"/>
</dbReference>
<comment type="pathway">
    <text evidence="3 19">Cofactor biosynthesis; adenosylcobalamin biosynthesis; adenosylcobalamin from cob(II)yrinate a,c-diamide: step 7/7.</text>
</comment>
<organism evidence="20 21">
    <name type="scientific">Tateyamaria omphalii</name>
    <dbReference type="NCBI Taxonomy" id="299262"/>
    <lineage>
        <taxon>Bacteria</taxon>
        <taxon>Pseudomonadati</taxon>
        <taxon>Pseudomonadota</taxon>
        <taxon>Alphaproteobacteria</taxon>
        <taxon>Rhodobacterales</taxon>
        <taxon>Roseobacteraceae</taxon>
        <taxon>Tateyamaria</taxon>
    </lineage>
</organism>
<evidence type="ECO:0000256" key="10">
    <source>
        <dbReference type="ARBA" id="ARBA00022692"/>
    </source>
</evidence>
<keyword evidence="11 19" id="KW-0460">Magnesium</keyword>
<evidence type="ECO:0000256" key="9">
    <source>
        <dbReference type="ARBA" id="ARBA00022679"/>
    </source>
</evidence>
<dbReference type="HAMAP" id="MF_00719">
    <property type="entry name" value="CobS"/>
    <property type="match status" value="1"/>
</dbReference>
<name>A0A1P8MV59_9RHOB</name>
<dbReference type="UniPathway" id="UPA00148">
    <property type="reaction ID" value="UER00238"/>
</dbReference>
<gene>
    <name evidence="19" type="primary">cobS</name>
    <name evidence="20" type="ORF">BWR18_09475</name>
</gene>
<proteinExistence type="inferred from homology"/>
<evidence type="ECO:0000256" key="15">
    <source>
        <dbReference type="ARBA" id="ARBA00032605"/>
    </source>
</evidence>
<dbReference type="Pfam" id="PF02654">
    <property type="entry name" value="CobS"/>
    <property type="match status" value="1"/>
</dbReference>
<evidence type="ECO:0000256" key="18">
    <source>
        <dbReference type="ARBA" id="ARBA00049504"/>
    </source>
</evidence>
<evidence type="ECO:0000256" key="4">
    <source>
        <dbReference type="ARBA" id="ARBA00010561"/>
    </source>
</evidence>
<comment type="similarity">
    <text evidence="4 19">Belongs to the CobS family.</text>
</comment>
<evidence type="ECO:0000256" key="17">
    <source>
        <dbReference type="ARBA" id="ARBA00048623"/>
    </source>
</evidence>
<reference evidence="20 21" key="1">
    <citation type="submission" date="2017-01" db="EMBL/GenBank/DDBJ databases">
        <title>Complete genome of Tateyamaria omphalii DOK1-4 isolated from seawater in Dokdo.</title>
        <authorList>
            <person name="Kim J.H."/>
            <person name="Chi W.-J."/>
        </authorList>
    </citation>
    <scope>NUCLEOTIDE SEQUENCE [LARGE SCALE GENOMIC DNA]</scope>
    <source>
        <strain evidence="20 21">DOK1-4</strain>
    </source>
</reference>
<feature type="transmembrane region" description="Helical" evidence="19">
    <location>
        <begin position="144"/>
        <end position="165"/>
    </location>
</feature>
<keyword evidence="13 19" id="KW-0472">Membrane</keyword>
<evidence type="ECO:0000256" key="5">
    <source>
        <dbReference type="ARBA" id="ARBA00013200"/>
    </source>
</evidence>
<evidence type="ECO:0000256" key="1">
    <source>
        <dbReference type="ARBA" id="ARBA00001946"/>
    </source>
</evidence>
<feature type="transmembrane region" description="Helical" evidence="19">
    <location>
        <begin position="233"/>
        <end position="252"/>
    </location>
</feature>